<proteinExistence type="predicted"/>
<dbReference type="AlphaFoldDB" id="A0A200JF57"/>
<name>A0A200JF57_9ENTE</name>
<gene>
    <name evidence="1" type="ORF">A5889_000703</name>
</gene>
<protein>
    <submittedName>
        <fullName evidence="1">Uncharacterized protein</fullName>
    </submittedName>
</protein>
<dbReference type="EMBL" id="NIBQ01000001">
    <property type="protein sequence ID" value="OUZ35227.1"/>
    <property type="molecule type" value="Genomic_DNA"/>
</dbReference>
<comment type="caution">
    <text evidence="1">The sequence shown here is derived from an EMBL/GenBank/DDBJ whole genome shotgun (WGS) entry which is preliminary data.</text>
</comment>
<organism evidence="1">
    <name type="scientific">Candidatus Enterococcus dunnyi</name>
    <dbReference type="NCBI Taxonomy" id="1834192"/>
    <lineage>
        <taxon>Bacteria</taxon>
        <taxon>Bacillati</taxon>
        <taxon>Bacillota</taxon>
        <taxon>Bacilli</taxon>
        <taxon>Lactobacillales</taxon>
        <taxon>Enterococcaceae</taxon>
        <taxon>Enterococcus</taxon>
    </lineage>
</organism>
<sequence length="146" mass="16930">MVSPLLKPEVINGSENEDLFLPLFENNEIKILKEVFEEFEVRENIDENGGKKVNLSLDDYDELAAIAISAINSSHVRVKRDFARAYYSAFGKWPKNMSLDQITRMNNFIKKERSQNFAELDNNLRLMNATINGHRSAYMQKQQEEV</sequence>
<evidence type="ECO:0000313" key="1">
    <source>
        <dbReference type="EMBL" id="OUZ35227.1"/>
    </source>
</evidence>
<reference evidence="1" key="1">
    <citation type="submission" date="2017-05" db="EMBL/GenBank/DDBJ databases">
        <title>The Genome Sequence of Enterococcus sp. 9D6_DIV0238.</title>
        <authorList>
            <consortium name="The Broad Institute Genomics Platform"/>
            <consortium name="The Broad Institute Genomic Center for Infectious Diseases"/>
            <person name="Earl A."/>
            <person name="Manson A."/>
            <person name="Schwartman J."/>
            <person name="Gilmore M."/>
            <person name="Abouelleil A."/>
            <person name="Cao P."/>
            <person name="Chapman S."/>
            <person name="Cusick C."/>
            <person name="Shea T."/>
            <person name="Young S."/>
            <person name="Neafsey D."/>
            <person name="Nusbaum C."/>
            <person name="Birren B."/>
        </authorList>
    </citation>
    <scope>NUCLEOTIDE SEQUENCE [LARGE SCALE GENOMIC DNA]</scope>
    <source>
        <strain evidence="1">9D6_DIV0238</strain>
    </source>
</reference>
<accession>A0A200JF57</accession>